<feature type="domain" description="3-hydroxyisobutyrate dehydrogenase-like NAD-binding" evidence="5">
    <location>
        <begin position="195"/>
        <end position="299"/>
    </location>
</feature>
<dbReference type="GO" id="GO:0016491">
    <property type="term" value="F:oxidoreductase activity"/>
    <property type="evidence" value="ECO:0007669"/>
    <property type="project" value="UniProtKB-KW"/>
</dbReference>
<dbReference type="Gene3D" id="3.40.50.720">
    <property type="entry name" value="NAD(P)-binding Rossmann-like Domain"/>
    <property type="match status" value="1"/>
</dbReference>
<comment type="caution">
    <text evidence="6">The sequence shown here is derived from an EMBL/GenBank/DDBJ whole genome shotgun (WGS) entry which is preliminary data.</text>
</comment>
<gene>
    <name evidence="6" type="ORF">GCM10007157_17520</name>
</gene>
<dbReference type="Proteomes" id="UP000623776">
    <property type="component" value="Unassembled WGS sequence"/>
</dbReference>
<feature type="domain" description="6-phosphogluconate dehydrogenase NADP-binding" evidence="4">
    <location>
        <begin position="32"/>
        <end position="192"/>
    </location>
</feature>
<dbReference type="InterPro" id="IPR006115">
    <property type="entry name" value="6PGDH_NADP-bd"/>
</dbReference>
<sequence>MHWNDNGLFRGLMGNSINVLNHLSEITMKKERIGFIGLGLMGKEMARYILNNGYPLTVLAHRNRSSVEALCQEGATEVSTPAEMAKHSDIVFICVQTSEQVSEIVYGTDSLIDGCHEGLIIIDCSTANPESTEHLAKKLAHHGVVFVDAPLARTPKEAKEGRLNVMVGGDASSVARITPVIKSFAENIFHVGKIGTAHKLKLINNFISLGSATLVSEAAAMAAGMGVSQEKLLEICSQGGANSAMLAPVMEWVLQKECPSLQFSLFNAEKDMHYLTDTLKTNQLATLMLPPLCKFLALARSDIGDEAFVPQAYDSCIKRNEISTFPAKDS</sequence>
<dbReference type="PIRSF" id="PIRSF000103">
    <property type="entry name" value="HIBADH"/>
    <property type="match status" value="1"/>
</dbReference>
<dbReference type="SUPFAM" id="SSF51735">
    <property type="entry name" value="NAD(P)-binding Rossmann-fold domains"/>
    <property type="match status" value="1"/>
</dbReference>
<dbReference type="Pfam" id="PF03446">
    <property type="entry name" value="NAD_binding_2"/>
    <property type="match status" value="1"/>
</dbReference>
<dbReference type="PANTHER" id="PTHR43060:SF15">
    <property type="entry name" value="3-HYDROXYISOBUTYRATE DEHYDROGENASE-LIKE 1, MITOCHONDRIAL-RELATED"/>
    <property type="match status" value="1"/>
</dbReference>
<evidence type="ECO:0000256" key="1">
    <source>
        <dbReference type="ARBA" id="ARBA00023002"/>
    </source>
</evidence>
<dbReference type="InterPro" id="IPR008927">
    <property type="entry name" value="6-PGluconate_DH-like_C_sf"/>
</dbReference>
<accession>A0A8H9LSX3</accession>
<evidence type="ECO:0000313" key="6">
    <source>
        <dbReference type="EMBL" id="GGW25933.1"/>
    </source>
</evidence>
<dbReference type="GO" id="GO:0051287">
    <property type="term" value="F:NAD binding"/>
    <property type="evidence" value="ECO:0007669"/>
    <property type="project" value="InterPro"/>
</dbReference>
<evidence type="ECO:0000256" key="3">
    <source>
        <dbReference type="PIRSR" id="PIRSR000103-1"/>
    </source>
</evidence>
<dbReference type="EMBL" id="BMXN01000008">
    <property type="protein sequence ID" value="GGW25933.1"/>
    <property type="molecule type" value="Genomic_DNA"/>
</dbReference>
<dbReference type="GO" id="GO:0050661">
    <property type="term" value="F:NADP binding"/>
    <property type="evidence" value="ECO:0007669"/>
    <property type="project" value="InterPro"/>
</dbReference>
<dbReference type="InterPro" id="IPR029154">
    <property type="entry name" value="HIBADH-like_NADP-bd"/>
</dbReference>
<organism evidence="6 7">
    <name type="scientific">Vreelandella hamiltonii</name>
    <dbReference type="NCBI Taxonomy" id="502829"/>
    <lineage>
        <taxon>Bacteria</taxon>
        <taxon>Pseudomonadati</taxon>
        <taxon>Pseudomonadota</taxon>
        <taxon>Gammaproteobacteria</taxon>
        <taxon>Oceanospirillales</taxon>
        <taxon>Halomonadaceae</taxon>
        <taxon>Vreelandella</taxon>
    </lineage>
</organism>
<dbReference type="Pfam" id="PF14833">
    <property type="entry name" value="NAD_binding_11"/>
    <property type="match status" value="1"/>
</dbReference>
<evidence type="ECO:0000259" key="5">
    <source>
        <dbReference type="Pfam" id="PF14833"/>
    </source>
</evidence>
<protein>
    <submittedName>
        <fullName evidence="6">2-hydroxy-3-oxopropionate reductase</fullName>
    </submittedName>
</protein>
<dbReference type="AlphaFoldDB" id="A0A8H9LSX3"/>
<dbReference type="InterPro" id="IPR036291">
    <property type="entry name" value="NAD(P)-bd_dom_sf"/>
</dbReference>
<evidence type="ECO:0000259" key="4">
    <source>
        <dbReference type="Pfam" id="PF03446"/>
    </source>
</evidence>
<dbReference type="SUPFAM" id="SSF48179">
    <property type="entry name" value="6-phosphogluconate dehydrogenase C-terminal domain-like"/>
    <property type="match status" value="1"/>
</dbReference>
<proteinExistence type="predicted"/>
<reference evidence="7" key="1">
    <citation type="journal article" date="2019" name="Int. J. Syst. Evol. Microbiol.">
        <title>The Global Catalogue of Microorganisms (GCM) 10K type strain sequencing project: providing services to taxonomists for standard genome sequencing and annotation.</title>
        <authorList>
            <consortium name="The Broad Institute Genomics Platform"/>
            <consortium name="The Broad Institute Genome Sequencing Center for Infectious Disease"/>
            <person name="Wu L."/>
            <person name="Ma J."/>
        </authorList>
    </citation>
    <scope>NUCLEOTIDE SEQUENCE [LARGE SCALE GENOMIC DNA]</scope>
    <source>
        <strain evidence="7">KCTC 22154</strain>
    </source>
</reference>
<evidence type="ECO:0000313" key="7">
    <source>
        <dbReference type="Proteomes" id="UP000623776"/>
    </source>
</evidence>
<dbReference type="PANTHER" id="PTHR43060">
    <property type="entry name" value="3-HYDROXYISOBUTYRATE DEHYDROGENASE-LIKE 1, MITOCHONDRIAL-RELATED"/>
    <property type="match status" value="1"/>
</dbReference>
<name>A0A8H9LSX3_9GAMM</name>
<evidence type="ECO:0000256" key="2">
    <source>
        <dbReference type="ARBA" id="ARBA00023027"/>
    </source>
</evidence>
<keyword evidence="1" id="KW-0560">Oxidoreductase</keyword>
<dbReference type="InterPro" id="IPR015815">
    <property type="entry name" value="HIBADH-related"/>
</dbReference>
<feature type="active site" evidence="3">
    <location>
        <position position="201"/>
    </location>
</feature>
<dbReference type="InterPro" id="IPR013328">
    <property type="entry name" value="6PGD_dom2"/>
</dbReference>
<dbReference type="Gene3D" id="1.10.1040.10">
    <property type="entry name" value="N-(1-d-carboxylethyl)-l-norvaline Dehydrogenase, domain 2"/>
    <property type="match status" value="1"/>
</dbReference>
<keyword evidence="2" id="KW-0520">NAD</keyword>
<keyword evidence="7" id="KW-1185">Reference proteome</keyword>